<dbReference type="Proteomes" id="UP000494218">
    <property type="component" value="Unassembled WGS sequence"/>
</dbReference>
<gene>
    <name evidence="1" type="ORF">BLA23254_04529</name>
</gene>
<reference evidence="1 2" key="1">
    <citation type="submission" date="2019-09" db="EMBL/GenBank/DDBJ databases">
        <authorList>
            <person name="Depoorter E."/>
        </authorList>
    </citation>
    <scope>NUCLEOTIDE SEQUENCE [LARGE SCALE GENOMIC DNA]</scope>
    <source>
        <strain evidence="1">LMG 23254</strain>
    </source>
</reference>
<dbReference type="RefSeq" id="WP_175033156.1">
    <property type="nucleotide sequence ID" value="NZ_CABVPW010000023.1"/>
</dbReference>
<protein>
    <submittedName>
        <fullName evidence="1">UDP-glucose 4-epimerase</fullName>
    </submittedName>
</protein>
<accession>A0A6P2NLI5</accession>
<evidence type="ECO:0000313" key="2">
    <source>
        <dbReference type="Proteomes" id="UP000494218"/>
    </source>
</evidence>
<sequence>MTLSGEIHEADWSVAIETIPNETGGYRCRIHVTLKSPDGVYEHTFAHSRTHVTEREAAVEGLRAGMTWIEMRKSDTFTL</sequence>
<organism evidence="1 2">
    <name type="scientific">Burkholderia lata (strain ATCC 17760 / DSM 23089 / LMG 22485 / NCIMB 9086 / R18194 / 383)</name>
    <dbReference type="NCBI Taxonomy" id="482957"/>
    <lineage>
        <taxon>Bacteria</taxon>
        <taxon>Pseudomonadati</taxon>
        <taxon>Pseudomonadota</taxon>
        <taxon>Betaproteobacteria</taxon>
        <taxon>Burkholderiales</taxon>
        <taxon>Burkholderiaceae</taxon>
        <taxon>Burkholderia</taxon>
        <taxon>Burkholderia cepacia complex</taxon>
    </lineage>
</organism>
<evidence type="ECO:0000313" key="1">
    <source>
        <dbReference type="EMBL" id="VWB95431.1"/>
    </source>
</evidence>
<name>A0A6P2NLI5_BURL3</name>
<dbReference type="AlphaFoldDB" id="A0A6P2NLI5"/>
<dbReference type="EMBL" id="CABVPW010000023">
    <property type="protein sequence ID" value="VWB95431.1"/>
    <property type="molecule type" value="Genomic_DNA"/>
</dbReference>
<proteinExistence type="predicted"/>